<evidence type="ECO:0000256" key="3">
    <source>
        <dbReference type="ARBA" id="ARBA00022603"/>
    </source>
</evidence>
<dbReference type="EMBL" id="CP002364">
    <property type="protein sequence ID" value="ADW17005.1"/>
    <property type="molecule type" value="Genomic_DNA"/>
</dbReference>
<comment type="subcellular location">
    <subcellularLocation>
        <location evidence="6">Cytoplasm</location>
    </subcellularLocation>
</comment>
<dbReference type="Gene3D" id="3.40.50.150">
    <property type="entry name" value="Vaccinia Virus protein VP39"/>
    <property type="match status" value="2"/>
</dbReference>
<dbReference type="PIRSF" id="PIRSF037618">
    <property type="entry name" value="RNA_Mtase_bacteria_prd"/>
    <property type="match status" value="1"/>
</dbReference>
<evidence type="ECO:0000256" key="4">
    <source>
        <dbReference type="ARBA" id="ARBA00022679"/>
    </source>
</evidence>
<dbReference type="GO" id="GO:0052915">
    <property type="term" value="F:23S rRNA (guanine(2445)-N(2))-methyltransferase activity"/>
    <property type="evidence" value="ECO:0007669"/>
    <property type="project" value="UniProtKB-UniRule"/>
</dbReference>
<evidence type="ECO:0000256" key="6">
    <source>
        <dbReference type="HAMAP-Rule" id="MF_01858"/>
    </source>
</evidence>
<keyword evidence="3 6" id="KW-0489">Methyltransferase</keyword>
<dbReference type="Pfam" id="PF10672">
    <property type="entry name" value="Methyltrans_SAM"/>
    <property type="match status" value="1"/>
</dbReference>
<dbReference type="PANTHER" id="PTHR47313">
    <property type="entry name" value="RIBOSOMAL RNA LARGE SUBUNIT METHYLTRANSFERASE K/L"/>
    <property type="match status" value="1"/>
</dbReference>
<dbReference type="Proteomes" id="UP000006365">
    <property type="component" value="Chromosome"/>
</dbReference>
<keyword evidence="4 6" id="KW-0808">Transferase</keyword>
<dbReference type="InterPro" id="IPR054170">
    <property type="entry name" value="RlmL_1st"/>
</dbReference>
<reference evidence="9 10" key="1">
    <citation type="journal article" date="2011" name="Stand. Genomic Sci.">
        <title>Complete genome sequence of Desulfobulbus propionicus type strain (1pr3).</title>
        <authorList>
            <person name="Pagani I."/>
            <person name="Lapidus A."/>
            <person name="Nolan M."/>
            <person name="Lucas S."/>
            <person name="Hammon N."/>
            <person name="Deshpande S."/>
            <person name="Cheng J.F."/>
            <person name="Chertkov O."/>
            <person name="Davenport K."/>
            <person name="Tapia R."/>
            <person name="Han C."/>
            <person name="Goodwin L."/>
            <person name="Pitluck S."/>
            <person name="Liolios K."/>
            <person name="Mavromatis K."/>
            <person name="Ivanova N."/>
            <person name="Mikhailova N."/>
            <person name="Pati A."/>
            <person name="Chen A."/>
            <person name="Palaniappan K."/>
            <person name="Land M."/>
            <person name="Hauser L."/>
            <person name="Chang Y.J."/>
            <person name="Jeffries C.D."/>
            <person name="Detter J.C."/>
            <person name="Brambilla E."/>
            <person name="Kannan K.P."/>
            <person name="Djao O.D."/>
            <person name="Rohde M."/>
            <person name="Pukall R."/>
            <person name="Spring S."/>
            <person name="Goker M."/>
            <person name="Sikorski J."/>
            <person name="Woyke T."/>
            <person name="Bristow J."/>
            <person name="Eisen J.A."/>
            <person name="Markowitz V."/>
            <person name="Hugenholtz P."/>
            <person name="Kyrpides N.C."/>
            <person name="Klenk H.P."/>
        </authorList>
    </citation>
    <scope>NUCLEOTIDE SEQUENCE [LARGE SCALE GENOMIC DNA]</scope>
    <source>
        <strain evidence="10">ATCC 33891 / DSM 2032 / 1pr3</strain>
    </source>
</reference>
<keyword evidence="1 6" id="KW-0963">Cytoplasm</keyword>
<proteinExistence type="inferred from homology"/>
<evidence type="ECO:0000259" key="8">
    <source>
        <dbReference type="PROSITE" id="PS51165"/>
    </source>
</evidence>
<evidence type="ECO:0000256" key="5">
    <source>
        <dbReference type="ARBA" id="ARBA00022691"/>
    </source>
</evidence>
<dbReference type="Pfam" id="PF02926">
    <property type="entry name" value="THUMP"/>
    <property type="match status" value="1"/>
</dbReference>
<keyword evidence="10" id="KW-1185">Reference proteome</keyword>
<organism evidence="9 10">
    <name type="scientific">Desulfobulbus propionicus (strain ATCC 33891 / DSM 2032 / VKM B-1956 / 1pr3)</name>
    <dbReference type="NCBI Taxonomy" id="577650"/>
    <lineage>
        <taxon>Bacteria</taxon>
        <taxon>Pseudomonadati</taxon>
        <taxon>Thermodesulfobacteriota</taxon>
        <taxon>Desulfobulbia</taxon>
        <taxon>Desulfobulbales</taxon>
        <taxon>Desulfobulbaceae</taxon>
        <taxon>Desulfobulbus</taxon>
    </lineage>
</organism>
<dbReference type="Gene3D" id="3.30.750.80">
    <property type="entry name" value="RNA methyltransferase domain (HRMD) like"/>
    <property type="match status" value="1"/>
</dbReference>
<dbReference type="CDD" id="cd02440">
    <property type="entry name" value="AdoMet_MTases"/>
    <property type="match status" value="1"/>
</dbReference>
<dbReference type="EC" id="2.1.1.264" evidence="6"/>
<accession>A0A7U3YKH6</accession>
<dbReference type="PROSITE" id="PS51165">
    <property type="entry name" value="THUMP"/>
    <property type="match status" value="1"/>
</dbReference>
<dbReference type="InterPro" id="IPR004114">
    <property type="entry name" value="THUMP_dom"/>
</dbReference>
<dbReference type="Pfam" id="PF01170">
    <property type="entry name" value="UPF0020"/>
    <property type="match status" value="1"/>
</dbReference>
<evidence type="ECO:0000256" key="2">
    <source>
        <dbReference type="ARBA" id="ARBA00022552"/>
    </source>
</evidence>
<keyword evidence="5 6" id="KW-0949">S-adenosyl-L-methionine</keyword>
<sequence length="734" mass="82656">MYRIRPTSKKKKKQPLRFTATCGFGLEPLVSEEIASFGGEQIDAHPGAVTWSGHLESGYRACLWSRFASRILLELARFDAPNPDALYAHAGNILWDEHFTAQQTFAVHTTLVNASLTHSQFASLRIKDAIVDQFRKRFGKRPDVNAFAPDIRLNLHVQGTGASLSLDLSGESLHRRGYRTGSGEAPLKETLAAAIVRLSGWLDRRQAEPILLDPMCGGGTLLIEAALMLSDSAPGLLRKTFGFMAWNKHDPLLWERLVQEALDREGRSLPETWPQFIGYDADPKVVAAARKNVIAAGLRDVIVIKQRQLARLQSPGPRGCLLTNPPYGERLSEKEAVKYLYRCLGRVFRSQFSGWTLGFFTANPDLAEMTGMQWQERHRLFNGPIKCQLLVGQESQMGEKAVHRWAPVALAAGSPGEDLANRLIKNCTTLLPWAEAEGITCFRLYDGDIPEYNLAIDCYEEWLHVQEYAPPATIDPAKAEERFQQALQVIRAVFDVPRSRLFIKTRQKQKGAQQYQKKPGTGTLYEVREGGGRFLVNFTDYLDTGLFLDHRLTRTRLGQLTHGKTFLNLFAYTGSATVYAAMGGATATTTVDVSETYLSRAQANLALNGFGGPLHQCVEADCMDWLKRNHDRFGVIFVDPPTFSNARHRKQTFDIQNDHPALLRLAMQHLTKAGVLIFSTNFRKFKLDPTLEQEFDVREISDQTVPLDFQRNRRIHRCWEMRHPFSPSEPQEAC</sequence>
<comment type="similarity">
    <text evidence="6">Belongs to the methyltransferase superfamily. RlmKL family.</text>
</comment>
<comment type="function">
    <text evidence="6">Specifically methylates the guanine in position 2445 (m2G2445) and the guanine in position 2069 (m7G2069) of 23S rRNA.</text>
</comment>
<keyword evidence="7" id="KW-0694">RNA-binding</keyword>
<gene>
    <name evidence="6" type="primary">rlmL</name>
    <name evidence="9" type="ordered locus">Despr_0831</name>
</gene>
<evidence type="ECO:0000256" key="1">
    <source>
        <dbReference type="ARBA" id="ARBA00022490"/>
    </source>
</evidence>
<dbReference type="Pfam" id="PF22020">
    <property type="entry name" value="RlmL_1st"/>
    <property type="match status" value="1"/>
</dbReference>
<evidence type="ECO:0000256" key="7">
    <source>
        <dbReference type="PROSITE-ProRule" id="PRU00529"/>
    </source>
</evidence>
<dbReference type="GO" id="GO:0070043">
    <property type="term" value="F:rRNA (guanine-N7-)-methyltransferase activity"/>
    <property type="evidence" value="ECO:0007669"/>
    <property type="project" value="UniProtKB-UniRule"/>
</dbReference>
<evidence type="ECO:0000313" key="9">
    <source>
        <dbReference type="EMBL" id="ADW17005.1"/>
    </source>
</evidence>
<comment type="catalytic activity">
    <reaction evidence="6">
        <text>guanosine(2069) in 23S rRNA + S-adenosyl-L-methionine = N(2)-methylguanosine(2069) in 23S rRNA + S-adenosyl-L-homocysteine + H(+)</text>
        <dbReference type="Rhea" id="RHEA:43772"/>
        <dbReference type="Rhea" id="RHEA-COMP:10688"/>
        <dbReference type="Rhea" id="RHEA-COMP:10689"/>
        <dbReference type="ChEBI" id="CHEBI:15378"/>
        <dbReference type="ChEBI" id="CHEBI:57856"/>
        <dbReference type="ChEBI" id="CHEBI:59789"/>
        <dbReference type="ChEBI" id="CHEBI:74269"/>
        <dbReference type="ChEBI" id="CHEBI:74481"/>
        <dbReference type="EC" id="2.1.1.264"/>
    </reaction>
</comment>
<dbReference type="GO" id="GO:0005737">
    <property type="term" value="C:cytoplasm"/>
    <property type="evidence" value="ECO:0007669"/>
    <property type="project" value="UniProtKB-SubCell"/>
</dbReference>
<comment type="catalytic activity">
    <reaction evidence="6">
        <text>guanosine(2445) in 23S rRNA + S-adenosyl-L-methionine = N(2)-methylguanosine(2445) in 23S rRNA + S-adenosyl-L-homocysteine + H(+)</text>
        <dbReference type="Rhea" id="RHEA:42740"/>
        <dbReference type="Rhea" id="RHEA-COMP:10215"/>
        <dbReference type="Rhea" id="RHEA-COMP:10216"/>
        <dbReference type="ChEBI" id="CHEBI:15378"/>
        <dbReference type="ChEBI" id="CHEBI:57856"/>
        <dbReference type="ChEBI" id="CHEBI:59789"/>
        <dbReference type="ChEBI" id="CHEBI:74269"/>
        <dbReference type="ChEBI" id="CHEBI:74481"/>
        <dbReference type="EC" id="2.1.1.173"/>
    </reaction>
</comment>
<dbReference type="HAMAP" id="MF_01858">
    <property type="entry name" value="23SrRNA_methyltr_KL"/>
    <property type="match status" value="1"/>
</dbReference>
<dbReference type="SUPFAM" id="SSF53335">
    <property type="entry name" value="S-adenosyl-L-methionine-dependent methyltransferases"/>
    <property type="match status" value="2"/>
</dbReference>
<name>A0A7U3YKH6_DESPD</name>
<dbReference type="GO" id="GO:0003723">
    <property type="term" value="F:RNA binding"/>
    <property type="evidence" value="ECO:0007669"/>
    <property type="project" value="UniProtKB-UniRule"/>
</dbReference>
<dbReference type="InterPro" id="IPR029063">
    <property type="entry name" value="SAM-dependent_MTases_sf"/>
</dbReference>
<dbReference type="CDD" id="cd11715">
    <property type="entry name" value="THUMP_AdoMetMT"/>
    <property type="match status" value="1"/>
</dbReference>
<dbReference type="EC" id="2.1.1.173" evidence="6"/>
<protein>
    <recommendedName>
        <fullName evidence="6">Ribosomal RNA large subunit methyltransferase K/L</fullName>
    </recommendedName>
    <domain>
        <recommendedName>
            <fullName evidence="6">23S rRNA m2G2445 methyltransferase</fullName>
            <ecNumber evidence="6">2.1.1.173</ecNumber>
        </recommendedName>
        <alternativeName>
            <fullName evidence="6">rRNA (guanine-N(2)-)-methyltransferase RlmL</fullName>
        </alternativeName>
    </domain>
    <domain>
        <recommendedName>
            <fullName evidence="6">23S rRNA m7G2069 methyltransferase</fullName>
            <ecNumber evidence="6">2.1.1.264</ecNumber>
        </recommendedName>
        <alternativeName>
            <fullName evidence="6">rRNA (guanine-N(7)-)-methyltransferase RlmK</fullName>
        </alternativeName>
    </domain>
</protein>
<evidence type="ECO:0000313" key="10">
    <source>
        <dbReference type="Proteomes" id="UP000006365"/>
    </source>
</evidence>
<dbReference type="Gene3D" id="3.30.2130.30">
    <property type="match status" value="1"/>
</dbReference>
<dbReference type="InterPro" id="IPR017244">
    <property type="entry name" value="23SrRNA_methyltr_KL"/>
</dbReference>
<dbReference type="RefSeq" id="WP_015723549.1">
    <property type="nucleotide sequence ID" value="NC_014972.1"/>
</dbReference>
<dbReference type="AlphaFoldDB" id="A0A7U3YKH6"/>
<keyword evidence="2 6" id="KW-0698">rRNA processing</keyword>
<feature type="domain" description="THUMP" evidence="8">
    <location>
        <begin position="57"/>
        <end position="168"/>
    </location>
</feature>
<dbReference type="InterPro" id="IPR019614">
    <property type="entry name" value="SAM-dep_methyl-trfase"/>
</dbReference>
<dbReference type="InterPro" id="IPR000241">
    <property type="entry name" value="RlmKL-like_Mtase"/>
</dbReference>
<dbReference type="PANTHER" id="PTHR47313:SF1">
    <property type="entry name" value="RIBOSOMAL RNA LARGE SUBUNIT METHYLTRANSFERASE K_L"/>
    <property type="match status" value="1"/>
</dbReference>
<dbReference type="NCBIfam" id="NF008748">
    <property type="entry name" value="PRK11783.1"/>
    <property type="match status" value="1"/>
</dbReference>
<dbReference type="SMART" id="SM00981">
    <property type="entry name" value="THUMP"/>
    <property type="match status" value="1"/>
</dbReference>
<dbReference type="KEGG" id="dpr:Despr_0831"/>